<name>F8B6E8_9ACTN</name>
<accession>F8B6E8</accession>
<dbReference type="HOGENOM" id="CLU_1793638_0_0_11"/>
<dbReference type="Proteomes" id="UP000001549">
    <property type="component" value="Chromosome"/>
</dbReference>
<sequence>MALARQRGDHFQSRPFPRADHLRHQLFDLVGDKAGEDLPRTESEYRLFPRGYDALRFLVASHHALLAVVDPEDDRHLVECPVLERRRRVMARTWFTRLESHHDPAAVSPRTVRRGRVDVNLDGAAVPAPQHHSAVALLPPLDAG</sequence>
<evidence type="ECO:0000313" key="1">
    <source>
        <dbReference type="EMBL" id="AEH09244.1"/>
    </source>
</evidence>
<dbReference type="STRING" id="656024.FsymDg_1797"/>
<keyword evidence="2" id="KW-1185">Reference proteome</keyword>
<evidence type="ECO:0000313" key="2">
    <source>
        <dbReference type="Proteomes" id="UP000001549"/>
    </source>
</evidence>
<protein>
    <submittedName>
        <fullName evidence="1">Uncharacterized protein</fullName>
    </submittedName>
</protein>
<proteinExistence type="predicted"/>
<gene>
    <name evidence="1" type="ordered locus">FsymDg_1797</name>
</gene>
<organism evidence="1 2">
    <name type="scientific">Candidatus Protofrankia datiscae</name>
    <dbReference type="NCBI Taxonomy" id="2716812"/>
    <lineage>
        <taxon>Bacteria</taxon>
        <taxon>Bacillati</taxon>
        <taxon>Actinomycetota</taxon>
        <taxon>Actinomycetes</taxon>
        <taxon>Frankiales</taxon>
        <taxon>Frankiaceae</taxon>
        <taxon>Protofrankia</taxon>
    </lineage>
</organism>
<dbReference type="AlphaFoldDB" id="F8B6E8"/>
<reference evidence="1 2" key="1">
    <citation type="submission" date="2011-05" db="EMBL/GenBank/DDBJ databases">
        <title>Complete sequence of chromosome of Frankia symbiont of Datisca glomerata.</title>
        <authorList>
            <consortium name="US DOE Joint Genome Institute"/>
            <person name="Lucas S."/>
            <person name="Han J."/>
            <person name="Lapidus A."/>
            <person name="Cheng J.-F."/>
            <person name="Goodwin L."/>
            <person name="Pitluck S."/>
            <person name="Peters L."/>
            <person name="Mikhailova N."/>
            <person name="Chertkov O."/>
            <person name="Teshima H."/>
            <person name="Han C."/>
            <person name="Tapia R."/>
            <person name="Land M."/>
            <person name="Hauser L."/>
            <person name="Kyrpides N."/>
            <person name="Ivanova N."/>
            <person name="Pagani I."/>
            <person name="Berry A."/>
            <person name="Pawlowski K."/>
            <person name="Persson T."/>
            <person name="Vanden Heuvel B."/>
            <person name="Benson D."/>
            <person name="Woyke T."/>
        </authorList>
    </citation>
    <scope>NUCLEOTIDE SEQUENCE [LARGE SCALE GENOMIC DNA]</scope>
    <source>
        <strain evidence="2">4085684</strain>
    </source>
</reference>
<dbReference type="EMBL" id="CP002801">
    <property type="protein sequence ID" value="AEH09244.1"/>
    <property type="molecule type" value="Genomic_DNA"/>
</dbReference>
<dbReference type="KEGG" id="fsy:FsymDg_1797"/>